<comment type="catalytic activity">
    <reaction evidence="12">
        <text>5,6,7,8-tetrahydropteridine + NAD(+) = 6,7-dihydropteridine + NADH + H(+)</text>
        <dbReference type="Rhea" id="RHEA:17869"/>
        <dbReference type="ChEBI" id="CHEBI:15378"/>
        <dbReference type="ChEBI" id="CHEBI:28889"/>
        <dbReference type="ChEBI" id="CHEBI:30156"/>
        <dbReference type="ChEBI" id="CHEBI:57540"/>
        <dbReference type="ChEBI" id="CHEBI:57945"/>
        <dbReference type="EC" id="1.5.1.34"/>
    </reaction>
    <physiologicalReaction direction="right-to-left" evidence="12">
        <dbReference type="Rhea" id="RHEA:17871"/>
    </physiologicalReaction>
</comment>
<dbReference type="EC" id="1.5.1.34" evidence="7"/>
<dbReference type="Pfam" id="PF00106">
    <property type="entry name" value="adh_short"/>
    <property type="match status" value="1"/>
</dbReference>
<keyword evidence="5" id="KW-0783">Tetrahydrobiopterin biosynthesis</keyword>
<evidence type="ECO:0000256" key="8">
    <source>
        <dbReference type="ARBA" id="ARBA00039520"/>
    </source>
</evidence>
<evidence type="ECO:0000256" key="7">
    <source>
        <dbReference type="ARBA" id="ARBA00039153"/>
    </source>
</evidence>
<dbReference type="Proteomes" id="UP001516400">
    <property type="component" value="Unassembled WGS sequence"/>
</dbReference>
<evidence type="ECO:0000256" key="2">
    <source>
        <dbReference type="ARBA" id="ARBA00011738"/>
    </source>
</evidence>
<comment type="similarity">
    <text evidence="1">Belongs to the short-chain dehydrogenases/reductases (SDR) family.</text>
</comment>
<evidence type="ECO:0000256" key="5">
    <source>
        <dbReference type="ARBA" id="ARBA00023007"/>
    </source>
</evidence>
<organism evidence="13 14">
    <name type="scientific">Cryptolaemus montrouzieri</name>
    <dbReference type="NCBI Taxonomy" id="559131"/>
    <lineage>
        <taxon>Eukaryota</taxon>
        <taxon>Metazoa</taxon>
        <taxon>Ecdysozoa</taxon>
        <taxon>Arthropoda</taxon>
        <taxon>Hexapoda</taxon>
        <taxon>Insecta</taxon>
        <taxon>Pterygota</taxon>
        <taxon>Neoptera</taxon>
        <taxon>Endopterygota</taxon>
        <taxon>Coleoptera</taxon>
        <taxon>Polyphaga</taxon>
        <taxon>Cucujiformia</taxon>
        <taxon>Coccinelloidea</taxon>
        <taxon>Coccinellidae</taxon>
        <taxon>Scymninae</taxon>
        <taxon>Scymnini</taxon>
        <taxon>Cryptolaemus</taxon>
    </lineage>
</organism>
<keyword evidence="4" id="KW-0560">Oxidoreductase</keyword>
<accession>A0ABD2MQR4</accession>
<evidence type="ECO:0000256" key="9">
    <source>
        <dbReference type="ARBA" id="ARBA00041348"/>
    </source>
</evidence>
<evidence type="ECO:0000256" key="10">
    <source>
        <dbReference type="ARBA" id="ARBA00042518"/>
    </source>
</evidence>
<evidence type="ECO:0000256" key="12">
    <source>
        <dbReference type="ARBA" id="ARBA00047536"/>
    </source>
</evidence>
<comment type="function">
    <text evidence="6">Catalyzes the conversion of quinonoid dihydrobiopterin into tetrahydrobiopterin.</text>
</comment>
<protein>
    <recommendedName>
        <fullName evidence="8">Dihydropteridine reductase</fullName>
        <ecNumber evidence="7">1.5.1.34</ecNumber>
    </recommendedName>
    <alternativeName>
        <fullName evidence="10">HDHPR</fullName>
    </alternativeName>
    <alternativeName>
        <fullName evidence="9">Quinoid dihydropteridine reductase</fullName>
    </alternativeName>
</protein>
<keyword evidence="14" id="KW-1185">Reference proteome</keyword>
<dbReference type="PROSITE" id="PS00061">
    <property type="entry name" value="ADH_SHORT"/>
    <property type="match status" value="1"/>
</dbReference>
<comment type="subunit">
    <text evidence="2">Homodimer.</text>
</comment>
<dbReference type="EMBL" id="JABFTP020000021">
    <property type="protein sequence ID" value="KAL3268740.1"/>
    <property type="molecule type" value="Genomic_DNA"/>
</dbReference>
<sequence>MARRLVICGGAGCLGAYCVSHFKSNGFWVASIDINENKEADINILIDLEECLMTTDRMVLEALRIQLKNEKLVAVICTAGGWIGGNVQENFAQNCDKLLRQNVWSSIICTSVAYKFLGNNGMLILTGAKTALRSTPKMIGYGMAKNAVHHLAKSLAEKDSGLPQGARVVCVLPDILNTAFNRRMMPEADVTNWTPLLQVAEIYESWIDGDDPPRNGQFVLLNTNNLVTKAIPANEEGVPLNY</sequence>
<evidence type="ECO:0000313" key="14">
    <source>
        <dbReference type="Proteomes" id="UP001516400"/>
    </source>
</evidence>
<reference evidence="13 14" key="1">
    <citation type="journal article" date="2021" name="BMC Biol.">
        <title>Horizontally acquired antibacterial genes associated with adaptive radiation of ladybird beetles.</title>
        <authorList>
            <person name="Li H.S."/>
            <person name="Tang X.F."/>
            <person name="Huang Y.H."/>
            <person name="Xu Z.Y."/>
            <person name="Chen M.L."/>
            <person name="Du X.Y."/>
            <person name="Qiu B.Y."/>
            <person name="Chen P.T."/>
            <person name="Zhang W."/>
            <person name="Slipinski A."/>
            <person name="Escalona H.E."/>
            <person name="Waterhouse R.M."/>
            <person name="Zwick A."/>
            <person name="Pang H."/>
        </authorList>
    </citation>
    <scope>NUCLEOTIDE SEQUENCE [LARGE SCALE GENOMIC DNA]</scope>
    <source>
        <strain evidence="13">SYSU2018</strain>
    </source>
</reference>
<evidence type="ECO:0000256" key="11">
    <source>
        <dbReference type="ARBA" id="ARBA00047429"/>
    </source>
</evidence>
<dbReference type="InterPro" id="IPR036291">
    <property type="entry name" value="NAD(P)-bd_dom_sf"/>
</dbReference>
<dbReference type="PANTHER" id="PTHR15104">
    <property type="entry name" value="DIHYDROPTERIDINE REDUCTASE"/>
    <property type="match status" value="1"/>
</dbReference>
<evidence type="ECO:0000256" key="3">
    <source>
        <dbReference type="ARBA" id="ARBA00022857"/>
    </source>
</evidence>
<dbReference type="Gene3D" id="3.40.50.720">
    <property type="entry name" value="NAD(P)-binding Rossmann-like Domain"/>
    <property type="match status" value="1"/>
</dbReference>
<evidence type="ECO:0000256" key="4">
    <source>
        <dbReference type="ARBA" id="ARBA00023002"/>
    </source>
</evidence>
<evidence type="ECO:0000313" key="13">
    <source>
        <dbReference type="EMBL" id="KAL3268740.1"/>
    </source>
</evidence>
<comment type="caution">
    <text evidence="13">The sequence shown here is derived from an EMBL/GenBank/DDBJ whole genome shotgun (WGS) entry which is preliminary data.</text>
</comment>
<dbReference type="InterPro" id="IPR002347">
    <property type="entry name" value="SDR_fam"/>
</dbReference>
<dbReference type="GO" id="GO:0004155">
    <property type="term" value="F:6,7-dihydropteridine reductase activity"/>
    <property type="evidence" value="ECO:0007669"/>
    <property type="project" value="UniProtKB-EC"/>
</dbReference>
<dbReference type="FunFam" id="3.40.50.720:FF:000157">
    <property type="entry name" value="Quinoid dihydropteridine reductase"/>
    <property type="match status" value="1"/>
</dbReference>
<gene>
    <name evidence="13" type="ORF">HHI36_007842</name>
</gene>
<dbReference type="InterPro" id="IPR020904">
    <property type="entry name" value="Sc_DH/Rdtase_CS"/>
</dbReference>
<dbReference type="GO" id="GO:0006729">
    <property type="term" value="P:tetrahydrobiopterin biosynthetic process"/>
    <property type="evidence" value="ECO:0007669"/>
    <property type="project" value="UniProtKB-KW"/>
</dbReference>
<dbReference type="SUPFAM" id="SSF51735">
    <property type="entry name" value="NAD(P)-binding Rossmann-fold domains"/>
    <property type="match status" value="1"/>
</dbReference>
<dbReference type="PANTHER" id="PTHR15104:SF0">
    <property type="entry name" value="DIHYDROPTERIDINE REDUCTASE"/>
    <property type="match status" value="1"/>
</dbReference>
<proteinExistence type="inferred from homology"/>
<keyword evidence="3" id="KW-0521">NADP</keyword>
<dbReference type="CDD" id="cd05334">
    <property type="entry name" value="DHPR_SDR_c_like"/>
    <property type="match status" value="1"/>
</dbReference>
<comment type="catalytic activity">
    <reaction evidence="11">
        <text>5,6,7,8-tetrahydropteridine + NADP(+) = 6,7-dihydropteridine + NADPH + H(+)</text>
        <dbReference type="Rhea" id="RHEA:17865"/>
        <dbReference type="ChEBI" id="CHEBI:15378"/>
        <dbReference type="ChEBI" id="CHEBI:28889"/>
        <dbReference type="ChEBI" id="CHEBI:30156"/>
        <dbReference type="ChEBI" id="CHEBI:57783"/>
        <dbReference type="ChEBI" id="CHEBI:58349"/>
        <dbReference type="EC" id="1.5.1.34"/>
    </reaction>
    <physiologicalReaction direction="right-to-left" evidence="11">
        <dbReference type="Rhea" id="RHEA:17867"/>
    </physiologicalReaction>
</comment>
<evidence type="ECO:0000256" key="1">
    <source>
        <dbReference type="ARBA" id="ARBA00006484"/>
    </source>
</evidence>
<dbReference type="AlphaFoldDB" id="A0ABD2MQR4"/>
<name>A0ABD2MQR4_9CUCU</name>
<evidence type="ECO:0000256" key="6">
    <source>
        <dbReference type="ARBA" id="ARBA00037099"/>
    </source>
</evidence>